<feature type="region of interest" description="Disordered" evidence="2">
    <location>
        <begin position="1146"/>
        <end position="1172"/>
    </location>
</feature>
<feature type="region of interest" description="Disordered" evidence="2">
    <location>
        <begin position="1641"/>
        <end position="1667"/>
    </location>
</feature>
<feature type="compositionally biased region" description="Basic and acidic residues" evidence="2">
    <location>
        <begin position="1318"/>
        <end position="1334"/>
    </location>
</feature>
<dbReference type="Gene3D" id="1.10.238.150">
    <property type="entry name" value="Formin, FH3 diaphanous domain"/>
    <property type="match status" value="1"/>
</dbReference>
<feature type="compositionally biased region" description="Low complexity" evidence="2">
    <location>
        <begin position="1414"/>
        <end position="1423"/>
    </location>
</feature>
<feature type="compositionally biased region" description="Low complexity" evidence="2">
    <location>
        <begin position="1345"/>
        <end position="1360"/>
    </location>
</feature>
<feature type="coiled-coil region" evidence="1">
    <location>
        <begin position="1187"/>
        <end position="1219"/>
    </location>
</feature>
<evidence type="ECO:0000259" key="4">
    <source>
        <dbReference type="PROSITE" id="PS51444"/>
    </source>
</evidence>
<dbReference type="EMBL" id="BMAO01031241">
    <property type="protein sequence ID" value="GFQ73527.1"/>
    <property type="molecule type" value="Genomic_DNA"/>
</dbReference>
<feature type="compositionally biased region" description="Polar residues" evidence="2">
    <location>
        <begin position="1594"/>
        <end position="1612"/>
    </location>
</feature>
<dbReference type="SUPFAM" id="SSF101447">
    <property type="entry name" value="Formin homology 2 domain (FH2 domain)"/>
    <property type="match status" value="1"/>
</dbReference>
<protein>
    <submittedName>
        <fullName evidence="5">Inverted formin-2</fullName>
    </submittedName>
</protein>
<feature type="compositionally biased region" description="Polar residues" evidence="2">
    <location>
        <begin position="443"/>
        <end position="457"/>
    </location>
</feature>
<feature type="compositionally biased region" description="Basic and acidic residues" evidence="2">
    <location>
        <begin position="1400"/>
        <end position="1410"/>
    </location>
</feature>
<dbReference type="GO" id="GO:0030036">
    <property type="term" value="P:actin cytoskeleton organization"/>
    <property type="evidence" value="ECO:0007669"/>
    <property type="project" value="InterPro"/>
</dbReference>
<feature type="region of interest" description="Disordered" evidence="2">
    <location>
        <begin position="373"/>
        <end position="422"/>
    </location>
</feature>
<feature type="region of interest" description="Disordered" evidence="2">
    <location>
        <begin position="1543"/>
        <end position="1612"/>
    </location>
</feature>
<dbReference type="InterPro" id="IPR011989">
    <property type="entry name" value="ARM-like"/>
</dbReference>
<feature type="region of interest" description="Disordered" evidence="2">
    <location>
        <begin position="1475"/>
        <end position="1506"/>
    </location>
</feature>
<dbReference type="Proteomes" id="UP000887116">
    <property type="component" value="Unassembled WGS sequence"/>
</dbReference>
<feature type="region of interest" description="Disordered" evidence="2">
    <location>
        <begin position="1740"/>
        <end position="1759"/>
    </location>
</feature>
<dbReference type="PANTHER" id="PTHR46345:SF8">
    <property type="entry name" value="FORMIN 3, ISOFORM B"/>
    <property type="match status" value="1"/>
</dbReference>
<feature type="region of interest" description="Disordered" evidence="2">
    <location>
        <begin position="534"/>
        <end position="585"/>
    </location>
</feature>
<dbReference type="OrthoDB" id="6431411at2759"/>
<proteinExistence type="predicted"/>
<dbReference type="Pfam" id="PF06367">
    <property type="entry name" value="Drf_FH3"/>
    <property type="match status" value="1"/>
</dbReference>
<dbReference type="SMART" id="SM01140">
    <property type="entry name" value="Drf_GBD"/>
    <property type="match status" value="1"/>
</dbReference>
<dbReference type="Pfam" id="PF02181">
    <property type="entry name" value="FH2"/>
    <property type="match status" value="1"/>
</dbReference>
<feature type="region of interest" description="Disordered" evidence="2">
    <location>
        <begin position="1804"/>
        <end position="1838"/>
    </location>
</feature>
<dbReference type="Gene3D" id="1.20.58.2220">
    <property type="entry name" value="Formin, FH2 domain"/>
    <property type="match status" value="1"/>
</dbReference>
<dbReference type="GO" id="GO:0003779">
    <property type="term" value="F:actin binding"/>
    <property type="evidence" value="ECO:0007669"/>
    <property type="project" value="InterPro"/>
</dbReference>
<feature type="compositionally biased region" description="Basic and acidic residues" evidence="2">
    <location>
        <begin position="1154"/>
        <end position="1166"/>
    </location>
</feature>
<organism evidence="5 6">
    <name type="scientific">Trichonephila clavata</name>
    <name type="common">Joro spider</name>
    <name type="synonym">Nephila clavata</name>
    <dbReference type="NCBI Taxonomy" id="2740835"/>
    <lineage>
        <taxon>Eukaryota</taxon>
        <taxon>Metazoa</taxon>
        <taxon>Ecdysozoa</taxon>
        <taxon>Arthropoda</taxon>
        <taxon>Chelicerata</taxon>
        <taxon>Arachnida</taxon>
        <taxon>Araneae</taxon>
        <taxon>Araneomorphae</taxon>
        <taxon>Entelegynae</taxon>
        <taxon>Araneoidea</taxon>
        <taxon>Nephilidae</taxon>
        <taxon>Trichonephila</taxon>
    </lineage>
</organism>
<feature type="compositionally biased region" description="Polar residues" evidence="2">
    <location>
        <begin position="1709"/>
        <end position="1720"/>
    </location>
</feature>
<keyword evidence="6" id="KW-1185">Reference proteome</keyword>
<feature type="compositionally biased region" description="Polar residues" evidence="2">
    <location>
        <begin position="1475"/>
        <end position="1486"/>
    </location>
</feature>
<feature type="region of interest" description="Disordered" evidence="2">
    <location>
        <begin position="1400"/>
        <end position="1423"/>
    </location>
</feature>
<evidence type="ECO:0000256" key="1">
    <source>
        <dbReference type="SAM" id="Coils"/>
    </source>
</evidence>
<name>A0A8X6F9E7_TRICU</name>
<gene>
    <name evidence="5" type="primary">inf2</name>
    <name evidence="5" type="ORF">TNCT_701521</name>
</gene>
<dbReference type="PROSITE" id="PS51232">
    <property type="entry name" value="GBD_FH3"/>
    <property type="match status" value="1"/>
</dbReference>
<dbReference type="GO" id="GO:0031267">
    <property type="term" value="F:small GTPase binding"/>
    <property type="evidence" value="ECO:0007669"/>
    <property type="project" value="InterPro"/>
</dbReference>
<feature type="compositionally biased region" description="Polar residues" evidence="2">
    <location>
        <begin position="1805"/>
        <end position="1824"/>
    </location>
</feature>
<dbReference type="SMART" id="SM01139">
    <property type="entry name" value="Drf_FH3"/>
    <property type="match status" value="1"/>
</dbReference>
<evidence type="ECO:0000313" key="6">
    <source>
        <dbReference type="Proteomes" id="UP000887116"/>
    </source>
</evidence>
<accession>A0A8X6F9E7</accession>
<feature type="coiled-coil region" evidence="1">
    <location>
        <begin position="976"/>
        <end position="1003"/>
    </location>
</feature>
<dbReference type="SMART" id="SM00498">
    <property type="entry name" value="FH2"/>
    <property type="match status" value="1"/>
</dbReference>
<dbReference type="InterPro" id="IPR010473">
    <property type="entry name" value="GTPase-bd"/>
</dbReference>
<dbReference type="Gene3D" id="1.25.10.10">
    <property type="entry name" value="Leucine-rich Repeat Variant"/>
    <property type="match status" value="1"/>
</dbReference>
<dbReference type="PROSITE" id="PS51444">
    <property type="entry name" value="FH2"/>
    <property type="match status" value="1"/>
</dbReference>
<feature type="domain" description="FH2" evidence="4">
    <location>
        <begin position="600"/>
        <end position="1000"/>
    </location>
</feature>
<comment type="caution">
    <text evidence="5">The sequence shown here is derived from an EMBL/GenBank/DDBJ whole genome shotgun (WGS) entry which is preliminary data.</text>
</comment>
<feature type="region of interest" description="Disordered" evidence="2">
    <location>
        <begin position="1308"/>
        <end position="1384"/>
    </location>
</feature>
<feature type="region of interest" description="Disordered" evidence="2">
    <location>
        <begin position="658"/>
        <end position="677"/>
    </location>
</feature>
<feature type="compositionally biased region" description="Low complexity" evidence="2">
    <location>
        <begin position="534"/>
        <end position="550"/>
    </location>
</feature>
<reference evidence="5" key="1">
    <citation type="submission" date="2020-07" db="EMBL/GenBank/DDBJ databases">
        <title>Multicomponent nature underlies the extraordinary mechanical properties of spider dragline silk.</title>
        <authorList>
            <person name="Kono N."/>
            <person name="Nakamura H."/>
            <person name="Mori M."/>
            <person name="Yoshida Y."/>
            <person name="Ohtoshi R."/>
            <person name="Malay A.D."/>
            <person name="Moran D.A.P."/>
            <person name="Tomita M."/>
            <person name="Numata K."/>
            <person name="Arakawa K."/>
        </authorList>
    </citation>
    <scope>NUCLEOTIDE SEQUENCE</scope>
</reference>
<feature type="domain" description="GBD/FH3" evidence="3">
    <location>
        <begin position="1"/>
        <end position="347"/>
    </location>
</feature>
<dbReference type="InterPro" id="IPR016024">
    <property type="entry name" value="ARM-type_fold"/>
</dbReference>
<keyword evidence="1" id="KW-0175">Coiled coil</keyword>
<dbReference type="SUPFAM" id="SSF48371">
    <property type="entry name" value="ARM repeat"/>
    <property type="match status" value="1"/>
</dbReference>
<feature type="compositionally biased region" description="Pro residues" evidence="2">
    <location>
        <begin position="551"/>
        <end position="585"/>
    </location>
</feature>
<feature type="compositionally biased region" description="Polar residues" evidence="2">
    <location>
        <begin position="1642"/>
        <end position="1667"/>
    </location>
</feature>
<feature type="region of interest" description="Disordered" evidence="2">
    <location>
        <begin position="439"/>
        <end position="468"/>
    </location>
</feature>
<dbReference type="InterPro" id="IPR042201">
    <property type="entry name" value="FH2_Formin_sf"/>
</dbReference>
<feature type="compositionally biased region" description="Basic and acidic residues" evidence="2">
    <location>
        <begin position="1361"/>
        <end position="1374"/>
    </location>
</feature>
<dbReference type="InterPro" id="IPR010472">
    <property type="entry name" value="FH3_dom"/>
</dbReference>
<evidence type="ECO:0000256" key="2">
    <source>
        <dbReference type="SAM" id="MobiDB-lite"/>
    </source>
</evidence>
<dbReference type="PANTHER" id="PTHR46345">
    <property type="entry name" value="INVERTED FORMIN-2"/>
    <property type="match status" value="1"/>
</dbReference>
<dbReference type="InterPro" id="IPR015425">
    <property type="entry name" value="FH2_Formin"/>
</dbReference>
<evidence type="ECO:0000313" key="5">
    <source>
        <dbReference type="EMBL" id="GFQ73527.1"/>
    </source>
</evidence>
<evidence type="ECO:0000259" key="3">
    <source>
        <dbReference type="PROSITE" id="PS51232"/>
    </source>
</evidence>
<dbReference type="Pfam" id="PF06371">
    <property type="entry name" value="Drf_GBD"/>
    <property type="match status" value="1"/>
</dbReference>
<dbReference type="InterPro" id="IPR014768">
    <property type="entry name" value="GBD/FH3_dom"/>
</dbReference>
<feature type="region of interest" description="Disordered" evidence="2">
    <location>
        <begin position="1701"/>
        <end position="1731"/>
    </location>
</feature>
<sequence length="1838" mass="207237">MTMRWNDKLFKSSPIVPNGENETQEENTSDSQDKRWTVLRSVFRRSFTDRSPSDLASELRTPTPSLYLELRKYLKDPNWARSFVKENGVETLLETLKSLQGRNFEEVQLKVECGQCLRLVMDSRVGLDYIMENADYTQKLATALDTDDIPVKKQVFELLSALCVYRPDGYTRALETLEHYKTLKKHRYRFQLVVEEMKSSEVVEYTIALVAFVNCLIISPASLNDRIRIRNEFLGLKILEVLNRFRKQCKDGSNSDLAVQLDVFDEQRQTDEGQFSGPDGVDLSSHMDVFFAILRQVAETPQEIPFLSILQHLLRTDLNQPLSEIIWETVETLVHRATLLESKQEADRLLRASNLGGLRCHCSCHYRQSVQTTEDCESTPGKKNRPNQLSFCSSDGMRTPTTLLSPNHHYPPPTPCDLSSSPFSPCNKHEGFRPQWKLAKQHSVPSPNLSKQSSVENQEVPHKTDSLNNHCHKLDLANQSLKNHPSNSHLETKHITSTQCDKIVSSSVVIPANDNSNSSHGKCDSVSNVNCDSSVSDDCSNNIKNPSNVPVIPPPPPPPPPPPMKGGFPPPPPPPPPPPTSLRVPPPEVRKIAVDMTLPQQDTPKPKAKMKSFNWSKIPMSKVVGKDNLWSRVAKDHTGSPNDLDFDIMERLFCQQPASNGHISPKFGDSTDGNDKKKKEVQEVNLLDGKRSLNINIFLKQFRSSHESIVRILEDGAHQDLGAERLRGLLKILPEADEVELLKNFDGEKTKLGNAEKFLLQLLEVPSYKLRVESMLLKEEFLANQEFLENSIETIRCAAQELEECRKLHEVLYMVLVAGNFLNAGGYAGNAAGFKMLSLLKLTDIRANKPSMTLIHYVAEQVLKKRPDLLEFPEEIQNLEEASKISMETLKTDVSSLCQRVSKVSTQVAVAEDQIRSQMQDFIEFAESKVETIQNEINDLESVRQRLADFLCEDTSAFKLEDCFKVFHNFCTRFKAALQENERRQKQEKLAEARRKQREQQIALKRRSLELTDTRSSADADHIMDQLLGDIRSGFPERRLGDVFRRSRRGFDVDDSLNNGTDEKKKIQNALKRHSDPAMLEKCGDNNYLDEKFGNFKNRRARYMDETNGEDIIGFLQNAGSSEIETKDRRSFGSVEDSLERVSVRRSGRRKRVEHLNGDTQSRERTGSSPPPVIAAVEVPETEMDSKQRLRAKINDWMLQNEKEQKRDRDLQLKLLQERKKRLSNGQLINGDATNIEKNILEEIEEIDPKQTILDQNYNDSLRTKDYPSDENGTFRITKSAQSRHNESFTQKIIGLINATSKESTPFAKTRLYSSTRESSRAKEELEEKSKDDSGISDVYKRQFSSPENQSDQSSSPYSDQDSKEAPKKLESNFDRFAASRKTQRRLKLREMRIEAENIKTVKQEQKTSPDQESVSTLSPTTPVTDECLSSLCESPSPQINTFCTESQNETIQKSQVMDNENMKCANVNGVNSESNKINESSAKVTETNKEGGTFNRQKNTSLRSRQSRLARRINSLSATVTSPEIVETNTLTVKPEKLLDDSVKSKPETKSLVNGEEASGTGVSFSQEKKETIKNISNEELNESKQKSEIGSAPTTSKNNGNPPKLNNTKSNAHETLKLNGHISHKVTVSTETKSKVLLPKSNSNYQNSRTIPSSSKSRVPSQKTTTNIPSVIKTTQNVKVQQTIHRPLQINNRTVAQKAEVNGKRISPNQSKTSNAKLASSMPKEVQSSIKEPRINNLTNGETESLKNGKGSPASSVSSLCSLNTNVKLIKNDKAINNKSSDRMSTKKITINHNGSVKFMKGNVSSNNKVTQKPPSTLNSTSKNEKNNTFRKKAFV</sequence>
<feature type="region of interest" description="Disordered" evidence="2">
    <location>
        <begin position="11"/>
        <end position="33"/>
    </location>
</feature>